<accession>A0ABY7FQF2</accession>
<name>A0ABY7FQF2_MYAAR</name>
<dbReference type="EMBL" id="CP111024">
    <property type="protein sequence ID" value="WAR24453.1"/>
    <property type="molecule type" value="Genomic_DNA"/>
</dbReference>
<evidence type="ECO:0000256" key="2">
    <source>
        <dbReference type="SAM" id="SignalP"/>
    </source>
</evidence>
<evidence type="ECO:0000256" key="1">
    <source>
        <dbReference type="SAM" id="Phobius"/>
    </source>
</evidence>
<gene>
    <name evidence="3" type="ORF">MAR_038122</name>
</gene>
<evidence type="ECO:0008006" key="5">
    <source>
        <dbReference type="Google" id="ProtNLM"/>
    </source>
</evidence>
<sequence>MGMLRVFIAFAVIACTQVINGQRTPSQEASAVCIKEQNKTPNQVRMTLSLNRKTDPLGVLVALQSSGIEDNTCSIESSGTGNGGVYNVVSEVPVDNSIIVNGCGVNSVLGANNVRTMTWRFRYYEFPQDKNMDYGYNRIYTVTCSDNNIPNNRLQSQLTVETPNQSQNVPIYTPAPTLQLLYASNNQPVTGSVAIGTLVKLRLNYPFGTFRLDRHYGATGLLTMVDNTPTMNSGDQVTFFNNNGCPVSSSPNPGYRYLQDTGTDQNNNRVFVQESGTFNIFSVGNSNALYIITYYDLCHGFSGFRQDQKCENPCSFFTNARRRRSEPQYNTSMLEIRLEMEGTPQQNIGTEDEYKESVYVLIGACALVCVILLVLLFVAVCLFRKRNSHLARKERELAYDNKTEGR</sequence>
<evidence type="ECO:0000313" key="3">
    <source>
        <dbReference type="EMBL" id="WAR24453.1"/>
    </source>
</evidence>
<keyword evidence="4" id="KW-1185">Reference proteome</keyword>
<evidence type="ECO:0000313" key="4">
    <source>
        <dbReference type="Proteomes" id="UP001164746"/>
    </source>
</evidence>
<keyword evidence="1" id="KW-0472">Membrane</keyword>
<feature type="transmembrane region" description="Helical" evidence="1">
    <location>
        <begin position="358"/>
        <end position="383"/>
    </location>
</feature>
<keyword evidence="1" id="KW-0812">Transmembrane</keyword>
<feature type="signal peptide" evidence="2">
    <location>
        <begin position="1"/>
        <end position="21"/>
    </location>
</feature>
<keyword evidence="1" id="KW-1133">Transmembrane helix</keyword>
<feature type="chain" id="PRO_5046211629" description="ZP domain-containing protein" evidence="2">
    <location>
        <begin position="22"/>
        <end position="406"/>
    </location>
</feature>
<organism evidence="3 4">
    <name type="scientific">Mya arenaria</name>
    <name type="common">Soft-shell clam</name>
    <dbReference type="NCBI Taxonomy" id="6604"/>
    <lineage>
        <taxon>Eukaryota</taxon>
        <taxon>Metazoa</taxon>
        <taxon>Spiralia</taxon>
        <taxon>Lophotrochozoa</taxon>
        <taxon>Mollusca</taxon>
        <taxon>Bivalvia</taxon>
        <taxon>Autobranchia</taxon>
        <taxon>Heteroconchia</taxon>
        <taxon>Euheterodonta</taxon>
        <taxon>Imparidentia</taxon>
        <taxon>Neoheterodontei</taxon>
        <taxon>Myida</taxon>
        <taxon>Myoidea</taxon>
        <taxon>Myidae</taxon>
        <taxon>Mya</taxon>
    </lineage>
</organism>
<protein>
    <recommendedName>
        <fullName evidence="5">ZP domain-containing protein</fullName>
    </recommendedName>
</protein>
<proteinExistence type="predicted"/>
<reference evidence="3" key="1">
    <citation type="submission" date="2022-11" db="EMBL/GenBank/DDBJ databases">
        <title>Centuries of genome instability and evolution in soft-shell clam transmissible cancer (bioRxiv).</title>
        <authorList>
            <person name="Hart S.F.M."/>
            <person name="Yonemitsu M.A."/>
            <person name="Giersch R.M."/>
            <person name="Beal B.F."/>
            <person name="Arriagada G."/>
            <person name="Davis B.W."/>
            <person name="Ostrander E.A."/>
            <person name="Goff S.P."/>
            <person name="Metzger M.J."/>
        </authorList>
    </citation>
    <scope>NUCLEOTIDE SEQUENCE</scope>
    <source>
        <strain evidence="3">MELC-2E11</strain>
        <tissue evidence="3">Siphon/mantle</tissue>
    </source>
</reference>
<keyword evidence="2" id="KW-0732">Signal</keyword>
<dbReference type="Proteomes" id="UP001164746">
    <property type="component" value="Chromosome 13"/>
</dbReference>